<evidence type="ECO:0000313" key="1">
    <source>
        <dbReference type="EMBL" id="PCK21351.1"/>
    </source>
</evidence>
<dbReference type="Proteomes" id="UP000230886">
    <property type="component" value="Unassembled WGS sequence"/>
</dbReference>
<gene>
    <name evidence="1" type="ORF">CHR55_34065</name>
</gene>
<sequence>MIDLKSIRHPLAEDFRHDLDLTGIRDDAGVVNKELERITAAGIATVYDLMMRIPLRYIDRSEITPRPARGQIRWPDWCRPGCHIAGGPELGGSGPFVVGRTTTRQRLCLSSHRCLFHGIRRGGARYWDGILE</sequence>
<name>A0A2A5IX77_RHOSG</name>
<proteinExistence type="predicted"/>
<dbReference type="EMBL" id="NOVD01000117">
    <property type="protein sequence ID" value="PCK21351.1"/>
    <property type="molecule type" value="Genomic_DNA"/>
</dbReference>
<dbReference type="RefSeq" id="WP_099699175.1">
    <property type="nucleotide sequence ID" value="NZ_NOVD01000117.1"/>
</dbReference>
<reference evidence="1 2" key="1">
    <citation type="submission" date="2017-07" db="EMBL/GenBank/DDBJ databases">
        <title>Draft sequence of Rhodococcus enclensis 23b-28.</title>
        <authorList>
            <person name="Besaury L."/>
            <person name="Sancelme M."/>
            <person name="Amato P."/>
            <person name="Lallement A."/>
            <person name="Delort A.-M."/>
        </authorList>
    </citation>
    <scope>NUCLEOTIDE SEQUENCE [LARGE SCALE GENOMIC DNA]</scope>
    <source>
        <strain evidence="1 2">23b-28</strain>
    </source>
</reference>
<organism evidence="1 2">
    <name type="scientific">Rhodococcus qingshengii</name>
    <dbReference type="NCBI Taxonomy" id="334542"/>
    <lineage>
        <taxon>Bacteria</taxon>
        <taxon>Bacillati</taxon>
        <taxon>Actinomycetota</taxon>
        <taxon>Actinomycetes</taxon>
        <taxon>Mycobacteriales</taxon>
        <taxon>Nocardiaceae</taxon>
        <taxon>Rhodococcus</taxon>
        <taxon>Rhodococcus erythropolis group</taxon>
    </lineage>
</organism>
<comment type="caution">
    <text evidence="1">The sequence shown here is derived from an EMBL/GenBank/DDBJ whole genome shotgun (WGS) entry which is preliminary data.</text>
</comment>
<dbReference type="AlphaFoldDB" id="A0A2A5IX77"/>
<evidence type="ECO:0000313" key="2">
    <source>
        <dbReference type="Proteomes" id="UP000230886"/>
    </source>
</evidence>
<protein>
    <submittedName>
        <fullName evidence="1">Uncharacterized protein</fullName>
    </submittedName>
</protein>
<accession>A0A2A5IX77</accession>